<comment type="similarity">
    <text evidence="2">Belongs to the CDC73 family.</text>
</comment>
<gene>
    <name evidence="6" type="ORF">RS030_1160</name>
</gene>
<evidence type="ECO:0000256" key="1">
    <source>
        <dbReference type="ARBA" id="ARBA00004123"/>
    </source>
</evidence>
<dbReference type="GO" id="GO:0016593">
    <property type="term" value="C:Cdc73/Paf1 complex"/>
    <property type="evidence" value="ECO:0007669"/>
    <property type="project" value="InterPro"/>
</dbReference>
<protein>
    <recommendedName>
        <fullName evidence="5">Cell division control protein 73 C-terminal domain-containing protein</fullName>
    </recommendedName>
</protein>
<dbReference type="EMBL" id="JAWDEY010000011">
    <property type="protein sequence ID" value="KAK6589761.1"/>
    <property type="molecule type" value="Genomic_DNA"/>
</dbReference>
<feature type="domain" description="Cell division control protein 73 C-terminal" evidence="5">
    <location>
        <begin position="312"/>
        <end position="464"/>
    </location>
</feature>
<dbReference type="InterPro" id="IPR031336">
    <property type="entry name" value="CDC73_C"/>
</dbReference>
<dbReference type="GO" id="GO:0006368">
    <property type="term" value="P:transcription elongation by RNA polymerase II"/>
    <property type="evidence" value="ECO:0007669"/>
    <property type="project" value="InterPro"/>
</dbReference>
<evidence type="ECO:0000256" key="4">
    <source>
        <dbReference type="ARBA" id="ARBA00023242"/>
    </source>
</evidence>
<sequence length="480" mass="55531">MSENVLVSILVDPLILLKDSITRNKFDEIIQDGDEFKLEFYNCALSANTPTRCRNRRGESLSFGDLHLFVSATKLKKYTLKLAQEKGSKFINILEKKNILEFLEEFVNDERCKEQGIPCDYSIESLKKFECINSSFPLQQCRLLDPNIYEVKHISLPWVEYRNNDNERLSSKSDINYKNEEYIVDINSSNEQCKDVLLTRQIITISQIYPIGIDYICQGVDMYTRTSSLVSFMNEPYKRDNKKRDYHANLCINDTDANIGIQNNRNNNYMDSGSNKRQSISTNTFPRQELVQRPPSIKQGKSTLLAYLNSNNLSPIILVPPSSKSPITMNNIVEFLRDKIYIDPNTIKKASTGAEQTVNLTFGSGPTAQNVTFRILESTLNFRKRDWYSLIAVFLTGAEWQLQSFPFRSISDIFTMIKGYHITYDSEPIPENIRKWNVDVVRINRTNRHNDLSVWFQFMESIESILASSRDHSKLDRSKL</sequence>
<dbReference type="Gene3D" id="3.40.50.11990">
    <property type="entry name" value="RNA polymerase II accessory factor, Cdc73 C-terminal domain"/>
    <property type="match status" value="1"/>
</dbReference>
<comment type="subcellular location">
    <subcellularLocation>
        <location evidence="1">Nucleus</location>
    </subcellularLocation>
</comment>
<dbReference type="PANTHER" id="PTHR12466">
    <property type="entry name" value="CDC73 DOMAIN PROTEIN"/>
    <property type="match status" value="1"/>
</dbReference>
<evidence type="ECO:0000259" key="5">
    <source>
        <dbReference type="Pfam" id="PF05179"/>
    </source>
</evidence>
<evidence type="ECO:0000256" key="3">
    <source>
        <dbReference type="ARBA" id="ARBA00023163"/>
    </source>
</evidence>
<proteinExistence type="inferred from homology"/>
<dbReference type="Proteomes" id="UP001311799">
    <property type="component" value="Unassembled WGS sequence"/>
</dbReference>
<organism evidence="6 7">
    <name type="scientific">Cryptosporidium xiaoi</name>
    <dbReference type="NCBI Taxonomy" id="659607"/>
    <lineage>
        <taxon>Eukaryota</taxon>
        <taxon>Sar</taxon>
        <taxon>Alveolata</taxon>
        <taxon>Apicomplexa</taxon>
        <taxon>Conoidasida</taxon>
        <taxon>Coccidia</taxon>
        <taxon>Eucoccidiorida</taxon>
        <taxon>Eimeriorina</taxon>
        <taxon>Cryptosporidiidae</taxon>
        <taxon>Cryptosporidium</taxon>
    </lineage>
</organism>
<keyword evidence="3" id="KW-0804">Transcription</keyword>
<dbReference type="AlphaFoldDB" id="A0AAV9XYK2"/>
<comment type="caution">
    <text evidence="6">The sequence shown here is derived from an EMBL/GenBank/DDBJ whole genome shotgun (WGS) entry which is preliminary data.</text>
</comment>
<dbReference type="GO" id="GO:0000993">
    <property type="term" value="F:RNA polymerase II complex binding"/>
    <property type="evidence" value="ECO:0007669"/>
    <property type="project" value="TreeGrafter"/>
</dbReference>
<dbReference type="GO" id="GO:0032968">
    <property type="term" value="P:positive regulation of transcription elongation by RNA polymerase II"/>
    <property type="evidence" value="ECO:0007669"/>
    <property type="project" value="TreeGrafter"/>
</dbReference>
<evidence type="ECO:0000256" key="2">
    <source>
        <dbReference type="ARBA" id="ARBA00010427"/>
    </source>
</evidence>
<keyword evidence="4" id="KW-0539">Nucleus</keyword>
<dbReference type="InterPro" id="IPR038103">
    <property type="entry name" value="CDC73_C_sf"/>
</dbReference>
<dbReference type="InterPro" id="IPR007852">
    <property type="entry name" value="Cdc73/Parafibromin"/>
</dbReference>
<accession>A0AAV9XYK2</accession>
<evidence type="ECO:0000313" key="6">
    <source>
        <dbReference type="EMBL" id="KAK6589761.1"/>
    </source>
</evidence>
<reference evidence="6 7" key="1">
    <citation type="submission" date="2023-10" db="EMBL/GenBank/DDBJ databases">
        <title>Comparative genomics analysis reveals potential genetic determinants of host preference in Cryptosporidium xiaoi.</title>
        <authorList>
            <person name="Xiao L."/>
            <person name="Li J."/>
        </authorList>
    </citation>
    <scope>NUCLEOTIDE SEQUENCE [LARGE SCALE GENOMIC DNA]</scope>
    <source>
        <strain evidence="6 7">52996</strain>
    </source>
</reference>
<dbReference type="Pfam" id="PF05179">
    <property type="entry name" value="CDC73_C"/>
    <property type="match status" value="1"/>
</dbReference>
<keyword evidence="7" id="KW-1185">Reference proteome</keyword>
<name>A0AAV9XYK2_9CRYT</name>
<dbReference type="PANTHER" id="PTHR12466:SF8">
    <property type="entry name" value="PARAFIBROMIN"/>
    <property type="match status" value="1"/>
</dbReference>
<evidence type="ECO:0000313" key="7">
    <source>
        <dbReference type="Proteomes" id="UP001311799"/>
    </source>
</evidence>